<accession>A0A0G2Y4T7</accession>
<dbReference type="Proteomes" id="UP000241474">
    <property type="component" value="Segment"/>
</dbReference>
<name>A0A0G2Y4T7_MIMIV</name>
<organismHost>
    <name type="scientific">Acanthamoeba polyphaga</name>
    <name type="common">Amoeba</name>
    <dbReference type="NCBI Taxonomy" id="5757"/>
</organismHost>
<evidence type="ECO:0000313" key="2">
    <source>
        <dbReference type="Proteomes" id="UP000241474"/>
    </source>
</evidence>
<sequence length="41" mass="4925">MNSMNLEEDESKLYVLKKFCKNNDIKEYSSVYKCLLSKIQF</sequence>
<dbReference type="EMBL" id="KM982401">
    <property type="protein sequence ID" value="AKI79524.1"/>
    <property type="molecule type" value="Genomic_DNA"/>
</dbReference>
<proteinExistence type="predicted"/>
<organism evidence="1 2">
    <name type="scientific">Acanthamoeba polyphaga mimivirus</name>
    <name type="common">APMV</name>
    <dbReference type="NCBI Taxonomy" id="212035"/>
    <lineage>
        <taxon>Viruses</taxon>
        <taxon>Varidnaviria</taxon>
        <taxon>Bamfordvirae</taxon>
        <taxon>Nucleocytoviricota</taxon>
        <taxon>Megaviricetes</taxon>
        <taxon>Imitervirales</taxon>
        <taxon>Mimiviridae</taxon>
        <taxon>Megamimivirinae</taxon>
        <taxon>Mimivirus</taxon>
        <taxon>Mimivirus bradfordmassiliense</taxon>
    </lineage>
</organism>
<protein>
    <submittedName>
        <fullName evidence="1">Uncharacterized protein</fullName>
    </submittedName>
</protein>
<reference evidence="1 2" key="1">
    <citation type="submission" date="2014-10" db="EMBL/GenBank/DDBJ databases">
        <title>Pan-genome analysis of Brazilian lineage A amoebal mimiviruses.</title>
        <authorList>
            <person name="Assis F.L."/>
            <person name="Abrahao J.S."/>
            <person name="Kroon E.G."/>
            <person name="Dornas F.P."/>
            <person name="Andrade K.R."/>
            <person name="Borato P.V.M."/>
            <person name="Pilotto M.R."/>
            <person name="Benamar S."/>
            <person name="LaScola B."/>
            <person name="Colson P."/>
        </authorList>
    </citation>
    <scope>NUCLEOTIDE SEQUENCE [LARGE SCALE GENOMIC DNA]</scope>
    <source>
        <strain evidence="1 2">Oyster</strain>
    </source>
</reference>
<evidence type="ECO:0000313" key="1">
    <source>
        <dbReference type="EMBL" id="AKI79524.1"/>
    </source>
</evidence>